<name>A0A5C6CYD3_9BACT</name>
<proteinExistence type="inferred from homology"/>
<comment type="caution">
    <text evidence="3">The sequence shown here is derived from an EMBL/GenBank/DDBJ whole genome shotgun (WGS) entry which is preliminary data.</text>
</comment>
<dbReference type="Gene3D" id="2.40.50.100">
    <property type="match status" value="2"/>
</dbReference>
<organism evidence="3 4">
    <name type="scientific">Bythopirellula polymerisocia</name>
    <dbReference type="NCBI Taxonomy" id="2528003"/>
    <lineage>
        <taxon>Bacteria</taxon>
        <taxon>Pseudomonadati</taxon>
        <taxon>Planctomycetota</taxon>
        <taxon>Planctomycetia</taxon>
        <taxon>Pirellulales</taxon>
        <taxon>Lacipirellulaceae</taxon>
        <taxon>Bythopirellula</taxon>
    </lineage>
</organism>
<dbReference type="InterPro" id="IPR059052">
    <property type="entry name" value="HH_YbhG-like"/>
</dbReference>
<dbReference type="Gene3D" id="2.40.30.170">
    <property type="match status" value="1"/>
</dbReference>
<dbReference type="Pfam" id="PF25881">
    <property type="entry name" value="HH_YBHG"/>
    <property type="match status" value="1"/>
</dbReference>
<dbReference type="SUPFAM" id="SSF111369">
    <property type="entry name" value="HlyD-like secretion proteins"/>
    <property type="match status" value="2"/>
</dbReference>
<evidence type="ECO:0000256" key="1">
    <source>
        <dbReference type="ARBA" id="ARBA00009477"/>
    </source>
</evidence>
<dbReference type="GO" id="GO:0015562">
    <property type="term" value="F:efflux transmembrane transporter activity"/>
    <property type="evidence" value="ECO:0007669"/>
    <property type="project" value="TreeGrafter"/>
</dbReference>
<dbReference type="AlphaFoldDB" id="A0A5C6CYD3"/>
<feature type="domain" description="YbhG-like alpha-helical hairpin" evidence="2">
    <location>
        <begin position="104"/>
        <end position="233"/>
    </location>
</feature>
<protein>
    <submittedName>
        <fullName evidence="3">Solvent efflux pump periplasmic linker SrpA</fullName>
    </submittedName>
</protein>
<evidence type="ECO:0000313" key="3">
    <source>
        <dbReference type="EMBL" id="TWU29570.1"/>
    </source>
</evidence>
<evidence type="ECO:0000313" key="4">
    <source>
        <dbReference type="Proteomes" id="UP000318437"/>
    </source>
</evidence>
<dbReference type="GO" id="GO:1990281">
    <property type="term" value="C:efflux pump complex"/>
    <property type="evidence" value="ECO:0007669"/>
    <property type="project" value="TreeGrafter"/>
</dbReference>
<gene>
    <name evidence="3" type="primary">srpA</name>
    <name evidence="3" type="ORF">Pla144_03480</name>
</gene>
<dbReference type="InterPro" id="IPR006143">
    <property type="entry name" value="RND_pump_MFP"/>
</dbReference>
<dbReference type="NCBIfam" id="TIGR01730">
    <property type="entry name" value="RND_mfp"/>
    <property type="match status" value="1"/>
</dbReference>
<dbReference type="Gene3D" id="2.40.420.20">
    <property type="match status" value="1"/>
</dbReference>
<dbReference type="Proteomes" id="UP000318437">
    <property type="component" value="Unassembled WGS sequence"/>
</dbReference>
<accession>A0A5C6CYD3</accession>
<dbReference type="EMBL" id="SJPS01000001">
    <property type="protein sequence ID" value="TWU29570.1"/>
    <property type="molecule type" value="Genomic_DNA"/>
</dbReference>
<evidence type="ECO:0000259" key="2">
    <source>
        <dbReference type="Pfam" id="PF25881"/>
    </source>
</evidence>
<dbReference type="PANTHER" id="PTHR30469:SF11">
    <property type="entry name" value="BLL4320 PROTEIN"/>
    <property type="match status" value="1"/>
</dbReference>
<dbReference type="RefSeq" id="WP_197530313.1">
    <property type="nucleotide sequence ID" value="NZ_SJPS01000001.1"/>
</dbReference>
<dbReference type="Gene3D" id="1.10.287.470">
    <property type="entry name" value="Helix hairpin bin"/>
    <property type="match status" value="2"/>
</dbReference>
<sequence length="432" mass="47164">MTKRRFLVAMGILTAFCVAALAVIRMDVLAEEVPSTEAHREASPLIVNTLEAVEMASYERERVYTGMLKESRRSQLSFLQGGEITEILVDEGDAVTKGQILSRLDSRHIQAGRLQLEAQLSEANAVLAELVAGPRQEAISAKQAELRAQKARSESLKKQVARRGTLVDTNAVSREEFETVSFDLQATIAEVERLQSELDELLAGTRDEQITAQQARISQLQATLLDVDHDLEDAVLKAPFAGRITHRYVDEGTVVSSGSSVLEILDDTDLEAWIGLPASASNQLRVGESCHLSIDGKEVTAVIQSMSSEVNQATRTRMVRLRVGAGRELQLLPGQVVRMAVSETVLDSGFWVPTASLTKGTKGLWSVYVVHSKSDNPVAARSDVELLDTVGDRSFVRGAFKNGDQIITDGTHRIVAGQRVIPQAKLVVRSEN</sequence>
<keyword evidence="4" id="KW-1185">Reference proteome</keyword>
<comment type="similarity">
    <text evidence="1">Belongs to the membrane fusion protein (MFP) (TC 8.A.1) family.</text>
</comment>
<dbReference type="PANTHER" id="PTHR30469">
    <property type="entry name" value="MULTIDRUG RESISTANCE PROTEIN MDTA"/>
    <property type="match status" value="1"/>
</dbReference>
<reference evidence="3 4" key="1">
    <citation type="submission" date="2019-02" db="EMBL/GenBank/DDBJ databases">
        <title>Deep-cultivation of Planctomycetes and their phenomic and genomic characterization uncovers novel biology.</title>
        <authorList>
            <person name="Wiegand S."/>
            <person name="Jogler M."/>
            <person name="Boedeker C."/>
            <person name="Pinto D."/>
            <person name="Vollmers J."/>
            <person name="Rivas-Marin E."/>
            <person name="Kohn T."/>
            <person name="Peeters S.H."/>
            <person name="Heuer A."/>
            <person name="Rast P."/>
            <person name="Oberbeckmann S."/>
            <person name="Bunk B."/>
            <person name="Jeske O."/>
            <person name="Meyerdierks A."/>
            <person name="Storesund J.E."/>
            <person name="Kallscheuer N."/>
            <person name="Luecker S."/>
            <person name="Lage O.M."/>
            <person name="Pohl T."/>
            <person name="Merkel B.J."/>
            <person name="Hornburger P."/>
            <person name="Mueller R.-W."/>
            <person name="Bruemmer F."/>
            <person name="Labrenz M."/>
            <person name="Spormann A.M."/>
            <person name="Op Den Camp H."/>
            <person name="Overmann J."/>
            <person name="Amann R."/>
            <person name="Jetten M.S.M."/>
            <person name="Mascher T."/>
            <person name="Medema M.H."/>
            <person name="Devos D.P."/>
            <person name="Kaster A.-K."/>
            <person name="Ovreas L."/>
            <person name="Rohde M."/>
            <person name="Galperin M.Y."/>
            <person name="Jogler C."/>
        </authorList>
    </citation>
    <scope>NUCLEOTIDE SEQUENCE [LARGE SCALE GENOMIC DNA]</scope>
    <source>
        <strain evidence="3 4">Pla144</strain>
    </source>
</reference>